<feature type="transmembrane region" description="Helical" evidence="8">
    <location>
        <begin position="205"/>
        <end position="225"/>
    </location>
</feature>
<feature type="transmembrane region" description="Helical" evidence="8">
    <location>
        <begin position="120"/>
        <end position="142"/>
    </location>
</feature>
<keyword evidence="6 8" id="KW-0472">Membrane</keyword>
<dbReference type="InterPro" id="IPR025383">
    <property type="entry name" value="MrpA_C/MbhD"/>
</dbReference>
<evidence type="ECO:0000256" key="7">
    <source>
        <dbReference type="SAM" id="MobiDB-lite"/>
    </source>
</evidence>
<feature type="transmembrane region" description="Helical" evidence="8">
    <location>
        <begin position="441"/>
        <end position="459"/>
    </location>
</feature>
<feature type="transmembrane region" description="Helical" evidence="8">
    <location>
        <begin position="539"/>
        <end position="556"/>
    </location>
</feature>
<dbReference type="GO" id="GO:0005886">
    <property type="term" value="C:plasma membrane"/>
    <property type="evidence" value="ECO:0007669"/>
    <property type="project" value="UniProtKB-SubCell"/>
</dbReference>
<protein>
    <submittedName>
        <fullName evidence="12">Unannotated protein</fullName>
    </submittedName>
</protein>
<dbReference type="PANTHER" id="PTHR43373">
    <property type="entry name" value="NA(+)/H(+) ANTIPORTER SUBUNIT"/>
    <property type="match status" value="1"/>
</dbReference>
<dbReference type="InterPro" id="IPR001750">
    <property type="entry name" value="ND/Mrp_TM"/>
</dbReference>
<sequence length="590" mass="60588">MVTTAAVLALVGAFTKSAQFPFHFWLPGAMAAPTPVSAYLHSATMVKAGIVLMARMAPIFGDLDVWRWPVVVCGGITMVLGGARAMRQTDAKLLLAHSTVSQLGFLTILVGLGVPGATYAGVAHLVAHAVFKAGLFLGVGAIDHATGTRDIRRLSGLWHEMRVVAIAMALAGASMAGLIPLFGFATKEKALVALLDADAGAAPTVALGAVIVGSVLSAAYSVRLVRGLLGTSREVTDPAHVHHAPGPALVGPVVLFAAASLVAGLFAGVVGGWLRAPAGSLDVDASGSLYLWPGVNLALGISLTVVAVGAVVGWRVPQSVSPTRLPVSGERIFQTLFDGLLDGSKRLTVITQSGSLLAYLAVVMVVVTAALGTAIALDPGAGLDDLTVADSWVQLVVALFGVVFALGVVAARDRFVAALLLGGIGFACAVLFALYGAPDLALTQILVETLTIVVFLLVLRQLPRRFRQASVWAPRTVRIAISVGVGVSVALFAVMVSAARTAPSVGEVYAELSLPDAGGKNIVNVILVDFRGWDTMGEITVLATAALGVANLVRMARRRRDRGRPVSGEPDGGSSSPALASSPLVEAGES</sequence>
<dbReference type="InterPro" id="IPR046806">
    <property type="entry name" value="MrpA_C/MbhE"/>
</dbReference>
<evidence type="ECO:0000256" key="5">
    <source>
        <dbReference type="ARBA" id="ARBA00022989"/>
    </source>
</evidence>
<feature type="transmembrane region" description="Helical" evidence="8">
    <location>
        <begin position="163"/>
        <end position="185"/>
    </location>
</feature>
<feature type="transmembrane region" description="Helical" evidence="8">
    <location>
        <begin position="479"/>
        <end position="499"/>
    </location>
</feature>
<feature type="transmembrane region" description="Helical" evidence="8">
    <location>
        <begin position="356"/>
        <end position="377"/>
    </location>
</feature>
<name>A0A6J6CQJ4_9ZZZZ</name>
<evidence type="ECO:0000256" key="1">
    <source>
        <dbReference type="ARBA" id="ARBA00004651"/>
    </source>
</evidence>
<evidence type="ECO:0000256" key="8">
    <source>
        <dbReference type="SAM" id="Phobius"/>
    </source>
</evidence>
<feature type="domain" description="MrpA C-terminal/MbhE" evidence="11">
    <location>
        <begin position="476"/>
        <end position="560"/>
    </location>
</feature>
<dbReference type="Pfam" id="PF00361">
    <property type="entry name" value="Proton_antipo_M"/>
    <property type="match status" value="1"/>
</dbReference>
<dbReference type="Pfam" id="PF20501">
    <property type="entry name" value="MbhE"/>
    <property type="match status" value="1"/>
</dbReference>
<feature type="region of interest" description="Disordered" evidence="7">
    <location>
        <begin position="560"/>
        <end position="590"/>
    </location>
</feature>
<dbReference type="AlphaFoldDB" id="A0A6J6CQJ4"/>
<dbReference type="InterPro" id="IPR050616">
    <property type="entry name" value="CPA3_Na-H_Antiporter_A"/>
</dbReference>
<comment type="subcellular location">
    <subcellularLocation>
        <location evidence="1">Cell membrane</location>
        <topology evidence="1">Multi-pass membrane protein</topology>
    </subcellularLocation>
</comment>
<dbReference type="PANTHER" id="PTHR43373:SF1">
    <property type="entry name" value="NA(+)_H(+) ANTIPORTER SUBUNIT A"/>
    <property type="match status" value="1"/>
</dbReference>
<feature type="transmembrane region" description="Helical" evidence="8">
    <location>
        <begin position="290"/>
        <end position="314"/>
    </location>
</feature>
<feature type="transmembrane region" description="Helical" evidence="8">
    <location>
        <begin position="65"/>
        <end position="86"/>
    </location>
</feature>
<dbReference type="Pfam" id="PF13244">
    <property type="entry name" value="MbhD"/>
    <property type="match status" value="1"/>
</dbReference>
<keyword evidence="2" id="KW-0813">Transport</keyword>
<feature type="transmembrane region" description="Helical" evidence="8">
    <location>
        <begin position="392"/>
        <end position="409"/>
    </location>
</feature>
<evidence type="ECO:0000256" key="6">
    <source>
        <dbReference type="ARBA" id="ARBA00023136"/>
    </source>
</evidence>
<feature type="transmembrane region" description="Helical" evidence="8">
    <location>
        <begin position="93"/>
        <end position="114"/>
    </location>
</feature>
<reference evidence="12" key="1">
    <citation type="submission" date="2020-05" db="EMBL/GenBank/DDBJ databases">
        <authorList>
            <person name="Chiriac C."/>
            <person name="Salcher M."/>
            <person name="Ghai R."/>
            <person name="Kavagutti S V."/>
        </authorList>
    </citation>
    <scope>NUCLEOTIDE SEQUENCE</scope>
</reference>
<feature type="domain" description="NADH:quinone oxidoreductase/Mrp antiporter transmembrane" evidence="9">
    <location>
        <begin position="3"/>
        <end position="204"/>
    </location>
</feature>
<evidence type="ECO:0000259" key="9">
    <source>
        <dbReference type="Pfam" id="PF00361"/>
    </source>
</evidence>
<proteinExistence type="predicted"/>
<keyword evidence="3" id="KW-1003">Cell membrane</keyword>
<evidence type="ECO:0000313" key="12">
    <source>
        <dbReference type="EMBL" id="CAB4553476.1"/>
    </source>
</evidence>
<dbReference type="InterPro" id="IPR042106">
    <property type="entry name" value="Nuo/plastoQ_OxRdtase_6_NuoJ"/>
</dbReference>
<feature type="transmembrane region" description="Helical" evidence="8">
    <location>
        <begin position="416"/>
        <end position="435"/>
    </location>
</feature>
<dbReference type="EMBL" id="CAEZSR010000035">
    <property type="protein sequence ID" value="CAB4553476.1"/>
    <property type="molecule type" value="Genomic_DNA"/>
</dbReference>
<evidence type="ECO:0000259" key="10">
    <source>
        <dbReference type="Pfam" id="PF13244"/>
    </source>
</evidence>
<keyword evidence="4 8" id="KW-0812">Transmembrane</keyword>
<organism evidence="12">
    <name type="scientific">freshwater metagenome</name>
    <dbReference type="NCBI Taxonomy" id="449393"/>
    <lineage>
        <taxon>unclassified sequences</taxon>
        <taxon>metagenomes</taxon>
        <taxon>ecological metagenomes</taxon>
    </lineage>
</organism>
<keyword evidence="5 8" id="KW-1133">Transmembrane helix</keyword>
<feature type="transmembrane region" description="Helical" evidence="8">
    <location>
        <begin position="246"/>
        <end position="270"/>
    </location>
</feature>
<evidence type="ECO:0000256" key="2">
    <source>
        <dbReference type="ARBA" id="ARBA00022448"/>
    </source>
</evidence>
<dbReference type="PRINTS" id="PR01434">
    <property type="entry name" value="NADHDHGNASE5"/>
</dbReference>
<evidence type="ECO:0000259" key="11">
    <source>
        <dbReference type="Pfam" id="PF20501"/>
    </source>
</evidence>
<accession>A0A6J6CQJ4</accession>
<dbReference type="Gene3D" id="1.20.120.1200">
    <property type="entry name" value="NADH-ubiquinone/plastoquinone oxidoreductase chain 6, subunit NuoJ"/>
    <property type="match status" value="1"/>
</dbReference>
<evidence type="ECO:0000256" key="4">
    <source>
        <dbReference type="ARBA" id="ARBA00022692"/>
    </source>
</evidence>
<feature type="compositionally biased region" description="Low complexity" evidence="7">
    <location>
        <begin position="572"/>
        <end position="584"/>
    </location>
</feature>
<evidence type="ECO:0000256" key="3">
    <source>
        <dbReference type="ARBA" id="ARBA00022475"/>
    </source>
</evidence>
<feature type="domain" description="MrpA C-terminal/MbhD" evidence="10">
    <location>
        <begin position="401"/>
        <end position="464"/>
    </location>
</feature>
<gene>
    <name evidence="12" type="ORF">UFOPK1493_01244</name>
</gene>